<proteinExistence type="predicted"/>
<organism evidence="3 4">
    <name type="scientific">Crocodylus porosus</name>
    <name type="common">Saltwater crocodile</name>
    <name type="synonym">Estuarine crocodile</name>
    <dbReference type="NCBI Taxonomy" id="8502"/>
    <lineage>
        <taxon>Eukaryota</taxon>
        <taxon>Metazoa</taxon>
        <taxon>Chordata</taxon>
        <taxon>Craniata</taxon>
        <taxon>Vertebrata</taxon>
        <taxon>Euteleostomi</taxon>
        <taxon>Archelosauria</taxon>
        <taxon>Archosauria</taxon>
        <taxon>Crocodylia</taxon>
        <taxon>Longirostres</taxon>
        <taxon>Crocodylidae</taxon>
        <taxon>Crocodylus</taxon>
    </lineage>
</organism>
<evidence type="ECO:0000313" key="4">
    <source>
        <dbReference type="Proteomes" id="UP000594220"/>
    </source>
</evidence>
<protein>
    <recommendedName>
        <fullName evidence="2">CCHC-type domain-containing protein</fullName>
    </recommendedName>
</protein>
<evidence type="ECO:0000256" key="1">
    <source>
        <dbReference type="PROSITE-ProRule" id="PRU00047"/>
    </source>
</evidence>
<evidence type="ECO:0000313" key="3">
    <source>
        <dbReference type="Ensembl" id="ENSCPRP00005014064.1"/>
    </source>
</evidence>
<keyword evidence="1" id="KW-0862">Zinc</keyword>
<dbReference type="PROSITE" id="PS50158">
    <property type="entry name" value="ZF_CCHC"/>
    <property type="match status" value="1"/>
</dbReference>
<dbReference type="InterPro" id="IPR036875">
    <property type="entry name" value="Znf_CCHC_sf"/>
</dbReference>
<keyword evidence="1" id="KW-0863">Zinc-finger</keyword>
<name>A0A7M4ERX0_CROPO</name>
<dbReference type="InterPro" id="IPR001878">
    <property type="entry name" value="Znf_CCHC"/>
</dbReference>
<dbReference type="Proteomes" id="UP000594220">
    <property type="component" value="Unplaced"/>
</dbReference>
<dbReference type="GO" id="GO:0003676">
    <property type="term" value="F:nucleic acid binding"/>
    <property type="evidence" value="ECO:0007669"/>
    <property type="project" value="InterPro"/>
</dbReference>
<reference evidence="3" key="1">
    <citation type="submission" date="2025-08" db="UniProtKB">
        <authorList>
            <consortium name="Ensembl"/>
        </authorList>
    </citation>
    <scope>IDENTIFICATION</scope>
</reference>
<dbReference type="Ensembl" id="ENSCPRT00005016519.1">
    <property type="protein sequence ID" value="ENSCPRP00005014064.1"/>
    <property type="gene ID" value="ENSCPRG00005009905.1"/>
</dbReference>
<accession>A0A7M4ERX0</accession>
<dbReference type="Gene3D" id="4.10.60.10">
    <property type="entry name" value="Zinc finger, CCHC-type"/>
    <property type="match status" value="1"/>
</dbReference>
<dbReference type="GO" id="GO:0008270">
    <property type="term" value="F:zinc ion binding"/>
    <property type="evidence" value="ECO:0007669"/>
    <property type="project" value="UniProtKB-KW"/>
</dbReference>
<reference evidence="3" key="2">
    <citation type="submission" date="2025-09" db="UniProtKB">
        <authorList>
            <consortium name="Ensembl"/>
        </authorList>
    </citation>
    <scope>IDENTIFICATION</scope>
</reference>
<dbReference type="SUPFAM" id="SSF57756">
    <property type="entry name" value="Retrovirus zinc finger-like domains"/>
    <property type="match status" value="1"/>
</dbReference>
<keyword evidence="4" id="KW-1185">Reference proteome</keyword>
<keyword evidence="1" id="KW-0479">Metal-binding</keyword>
<evidence type="ECO:0000259" key="2">
    <source>
        <dbReference type="PROSITE" id="PS50158"/>
    </source>
</evidence>
<sequence length="62" mass="7265">LPRGGEFIQREVRTRGYPEVRCYQCGEKGHIAHFCPRTLQDLSLRLEKHDEKWITVWLASGP</sequence>
<dbReference type="Pfam" id="PF00098">
    <property type="entry name" value="zf-CCHC"/>
    <property type="match status" value="1"/>
</dbReference>
<dbReference type="AlphaFoldDB" id="A0A7M4ERX0"/>
<feature type="domain" description="CCHC-type" evidence="2">
    <location>
        <begin position="21"/>
        <end position="37"/>
    </location>
</feature>